<sequence>MNNWLTTTLQTVREKSFDVFDFVRKDLSDFTTTVKSDTETYLNKIKLHPSSTSITSESKNERGTTMIPSAPVDRFQNERNRIEHDDATYLTDPTPIESYKAWREANDFSADERKGQIAQLLIDIPQIRSLYSRFVPACTTHNDFWSRYYYRISKLDEEETRRLNFLKRAQETCNEHNENDWDEPNDEWTSEALAIEAETRDEELNEIHLSTSIINTIELHIREENIPCETKLLPETITSKNSDHEIDDEWETWS</sequence>
<dbReference type="PANTHER" id="PTHR16019:SF5">
    <property type="entry name" value="BSD DOMAIN-CONTAINING PROTEIN 1"/>
    <property type="match status" value="1"/>
</dbReference>
<accession>A0A818A4Z0</accession>
<dbReference type="SMART" id="SM00751">
    <property type="entry name" value="BSD"/>
    <property type="match status" value="1"/>
</dbReference>
<dbReference type="PANTHER" id="PTHR16019">
    <property type="entry name" value="SYNAPSE-ASSOCIATED PROTEIN"/>
    <property type="match status" value="1"/>
</dbReference>
<reference evidence="2" key="1">
    <citation type="submission" date="2021-02" db="EMBL/GenBank/DDBJ databases">
        <authorList>
            <person name="Nowell W R."/>
        </authorList>
    </citation>
    <scope>NUCLEOTIDE SEQUENCE</scope>
</reference>
<dbReference type="Proteomes" id="UP000663873">
    <property type="component" value="Unassembled WGS sequence"/>
</dbReference>
<dbReference type="GO" id="GO:0005737">
    <property type="term" value="C:cytoplasm"/>
    <property type="evidence" value="ECO:0007669"/>
    <property type="project" value="TreeGrafter"/>
</dbReference>
<dbReference type="Proteomes" id="UP000663825">
    <property type="component" value="Unassembled WGS sequence"/>
</dbReference>
<organism evidence="2 4">
    <name type="scientific">Rotaria socialis</name>
    <dbReference type="NCBI Taxonomy" id="392032"/>
    <lineage>
        <taxon>Eukaryota</taxon>
        <taxon>Metazoa</taxon>
        <taxon>Spiralia</taxon>
        <taxon>Gnathifera</taxon>
        <taxon>Rotifera</taxon>
        <taxon>Eurotatoria</taxon>
        <taxon>Bdelloidea</taxon>
        <taxon>Philodinida</taxon>
        <taxon>Philodinidae</taxon>
        <taxon>Rotaria</taxon>
    </lineage>
</organism>
<evidence type="ECO:0000313" key="3">
    <source>
        <dbReference type="EMBL" id="CAF4252758.1"/>
    </source>
</evidence>
<evidence type="ECO:0000313" key="5">
    <source>
        <dbReference type="Proteomes" id="UP000663873"/>
    </source>
</evidence>
<keyword evidence="5" id="KW-1185">Reference proteome</keyword>
<dbReference type="InterPro" id="IPR035925">
    <property type="entry name" value="BSD_dom_sf"/>
</dbReference>
<evidence type="ECO:0000313" key="4">
    <source>
        <dbReference type="Proteomes" id="UP000663825"/>
    </source>
</evidence>
<feature type="domain" description="BSD" evidence="1">
    <location>
        <begin position="104"/>
        <end position="156"/>
    </location>
</feature>
<dbReference type="InterPro" id="IPR051494">
    <property type="entry name" value="BSD_domain-containing"/>
</dbReference>
<dbReference type="InterPro" id="IPR005607">
    <property type="entry name" value="BSD_dom"/>
</dbReference>
<comment type="caution">
    <text evidence="2">The sequence shown here is derived from an EMBL/GenBank/DDBJ whole genome shotgun (WGS) entry which is preliminary data.</text>
</comment>
<proteinExistence type="predicted"/>
<protein>
    <recommendedName>
        <fullName evidence="1">BSD domain-containing protein</fullName>
    </recommendedName>
</protein>
<dbReference type="EMBL" id="CAJNXB010004938">
    <property type="protein sequence ID" value="CAF3399337.1"/>
    <property type="molecule type" value="Genomic_DNA"/>
</dbReference>
<dbReference type="PROSITE" id="PS50858">
    <property type="entry name" value="BSD"/>
    <property type="match status" value="1"/>
</dbReference>
<dbReference type="Pfam" id="PF03909">
    <property type="entry name" value="BSD"/>
    <property type="match status" value="1"/>
</dbReference>
<gene>
    <name evidence="2" type="ORF">TIS948_LOCUS27550</name>
    <name evidence="3" type="ORF">UJA718_LOCUS9653</name>
</gene>
<dbReference type="AlphaFoldDB" id="A0A818A4Z0"/>
<dbReference type="SUPFAM" id="SSF140383">
    <property type="entry name" value="BSD domain-like"/>
    <property type="match status" value="1"/>
</dbReference>
<evidence type="ECO:0000259" key="1">
    <source>
        <dbReference type="PROSITE" id="PS50858"/>
    </source>
</evidence>
<name>A0A818A4Z0_9BILA</name>
<dbReference type="EMBL" id="CAJOBP010001094">
    <property type="protein sequence ID" value="CAF4252758.1"/>
    <property type="molecule type" value="Genomic_DNA"/>
</dbReference>
<dbReference type="Gene3D" id="1.10.3970.10">
    <property type="entry name" value="BSD domain"/>
    <property type="match status" value="1"/>
</dbReference>
<evidence type="ECO:0000313" key="2">
    <source>
        <dbReference type="EMBL" id="CAF3399337.1"/>
    </source>
</evidence>
<dbReference type="OrthoDB" id="73788at2759"/>